<proteinExistence type="predicted"/>
<protein>
    <submittedName>
        <fullName evidence="1">Uncharacterized protein</fullName>
    </submittedName>
</protein>
<sequence>MIAFVTRNTSAATGQRFEIRTAREEGIPLMGMYATQENRPYTIPEELHRIPIVDWTWANISTFLSRL</sequence>
<reference evidence="1 2" key="1">
    <citation type="submission" date="2019-03" db="EMBL/GenBank/DDBJ databases">
        <title>Genomic Encyclopedia of Type Strains, Phase IV (KMG-IV): sequencing the most valuable type-strain genomes for metagenomic binning, comparative biology and taxonomic classification.</title>
        <authorList>
            <person name="Goeker M."/>
        </authorList>
    </citation>
    <scope>NUCLEOTIDE SEQUENCE [LARGE SCALE GENOMIC DNA]</scope>
    <source>
        <strain evidence="1 2">DSM 25059</strain>
    </source>
</reference>
<name>A0A4R6FSL1_9SPHN</name>
<dbReference type="AlphaFoldDB" id="A0A4R6FSL1"/>
<comment type="caution">
    <text evidence="1">The sequence shown here is derived from an EMBL/GenBank/DDBJ whole genome shotgun (WGS) entry which is preliminary data.</text>
</comment>
<organism evidence="1 2">
    <name type="scientific">Stakelama pacifica</name>
    <dbReference type="NCBI Taxonomy" id="517720"/>
    <lineage>
        <taxon>Bacteria</taxon>
        <taxon>Pseudomonadati</taxon>
        <taxon>Pseudomonadota</taxon>
        <taxon>Alphaproteobacteria</taxon>
        <taxon>Sphingomonadales</taxon>
        <taxon>Sphingomonadaceae</taxon>
        <taxon>Stakelama</taxon>
    </lineage>
</organism>
<accession>A0A4R6FSL1</accession>
<dbReference type="EMBL" id="SNWD01000003">
    <property type="protein sequence ID" value="TDN84682.1"/>
    <property type="molecule type" value="Genomic_DNA"/>
</dbReference>
<keyword evidence="2" id="KW-1185">Reference proteome</keyword>
<evidence type="ECO:0000313" key="1">
    <source>
        <dbReference type="EMBL" id="TDN84682.1"/>
    </source>
</evidence>
<evidence type="ECO:0000313" key="2">
    <source>
        <dbReference type="Proteomes" id="UP000295493"/>
    </source>
</evidence>
<dbReference type="Proteomes" id="UP000295493">
    <property type="component" value="Unassembled WGS sequence"/>
</dbReference>
<gene>
    <name evidence="1" type="ORF">EV664_103330</name>
</gene>